<accession>A0A9W7XUG2</accession>
<protein>
    <recommendedName>
        <fullName evidence="2">Arrestin-like N-terminal domain-containing protein</fullName>
    </recommendedName>
</protein>
<organism evidence="3 4">
    <name type="scientific">Coemansia biformis</name>
    <dbReference type="NCBI Taxonomy" id="1286918"/>
    <lineage>
        <taxon>Eukaryota</taxon>
        <taxon>Fungi</taxon>
        <taxon>Fungi incertae sedis</taxon>
        <taxon>Zoopagomycota</taxon>
        <taxon>Kickxellomycotina</taxon>
        <taxon>Kickxellomycetes</taxon>
        <taxon>Kickxellales</taxon>
        <taxon>Kickxellaceae</taxon>
        <taxon>Coemansia</taxon>
    </lineage>
</organism>
<feature type="domain" description="Arrestin-like N-terminal" evidence="2">
    <location>
        <begin position="42"/>
        <end position="138"/>
    </location>
</feature>
<comment type="caution">
    <text evidence="3">The sequence shown here is derived from an EMBL/GenBank/DDBJ whole genome shotgun (WGS) entry which is preliminary data.</text>
</comment>
<dbReference type="SUPFAM" id="SSF81296">
    <property type="entry name" value="E set domains"/>
    <property type="match status" value="1"/>
</dbReference>
<feature type="non-terminal residue" evidence="3">
    <location>
        <position position="267"/>
    </location>
</feature>
<dbReference type="Proteomes" id="UP001143981">
    <property type="component" value="Unassembled WGS sequence"/>
</dbReference>
<evidence type="ECO:0000313" key="4">
    <source>
        <dbReference type="Proteomes" id="UP001143981"/>
    </source>
</evidence>
<evidence type="ECO:0000256" key="1">
    <source>
        <dbReference type="SAM" id="MobiDB-lite"/>
    </source>
</evidence>
<gene>
    <name evidence="3" type="ORF">LPJ61_006431</name>
</gene>
<reference evidence="3" key="1">
    <citation type="submission" date="2022-07" db="EMBL/GenBank/DDBJ databases">
        <title>Phylogenomic reconstructions and comparative analyses of Kickxellomycotina fungi.</title>
        <authorList>
            <person name="Reynolds N.K."/>
            <person name="Stajich J.E."/>
            <person name="Barry K."/>
            <person name="Grigoriev I.V."/>
            <person name="Crous P."/>
            <person name="Smith M.E."/>
        </authorList>
    </citation>
    <scope>NUCLEOTIDE SEQUENCE</scope>
    <source>
        <strain evidence="3">BCRC 34381</strain>
    </source>
</reference>
<dbReference type="Gene3D" id="2.60.40.640">
    <property type="match status" value="1"/>
</dbReference>
<feature type="compositionally biased region" description="Low complexity" evidence="1">
    <location>
        <begin position="22"/>
        <end position="37"/>
    </location>
</feature>
<feature type="region of interest" description="Disordered" evidence="1">
    <location>
        <begin position="15"/>
        <end position="37"/>
    </location>
</feature>
<keyword evidence="4" id="KW-1185">Reference proteome</keyword>
<dbReference type="EMBL" id="JANBOI010003126">
    <property type="protein sequence ID" value="KAJ1718908.1"/>
    <property type="molecule type" value="Genomic_DNA"/>
</dbReference>
<dbReference type="InterPro" id="IPR014756">
    <property type="entry name" value="Ig_E-set"/>
</dbReference>
<evidence type="ECO:0000313" key="3">
    <source>
        <dbReference type="EMBL" id="KAJ1718908.1"/>
    </source>
</evidence>
<dbReference type="AlphaFoldDB" id="A0A9W7XUG2"/>
<sequence>MPFHSSVPEIRIELDQSHDAADNANVNGNGVQQRRQQQQTMVRGRVHIRVAKTVPVHRVCIDFVGDESVNLRAWAPLSSKTVSREVLCRRLTVHRGGMLNGGHHIYPFTVRVPPWVPSTLTRDMCRIRYVVRVAIERASLVSLLPSLGSSSGGGGGSGASDTKAVGSAWVREEEVECRRIRTSQRLARRKRVDQSVGCPDGSCHVRIWGSISRDVVKPGAHIRLDLSARTSDPRYGLRLLAASFAECVSCHVQVKGEERMVRKISNL</sequence>
<name>A0A9W7XUG2_9FUNG</name>
<dbReference type="InterPro" id="IPR014752">
    <property type="entry name" value="Arrestin-like_C"/>
</dbReference>
<dbReference type="InterPro" id="IPR011021">
    <property type="entry name" value="Arrestin-like_N"/>
</dbReference>
<proteinExistence type="predicted"/>
<dbReference type="Pfam" id="PF00339">
    <property type="entry name" value="Arrestin_N"/>
    <property type="match status" value="1"/>
</dbReference>
<dbReference type="OrthoDB" id="2333384at2759"/>
<evidence type="ECO:0000259" key="2">
    <source>
        <dbReference type="Pfam" id="PF00339"/>
    </source>
</evidence>